<dbReference type="PROSITE" id="PS00629">
    <property type="entry name" value="IMP_1"/>
    <property type="match status" value="1"/>
</dbReference>
<dbReference type="SUPFAM" id="SSF56655">
    <property type="entry name" value="Carbohydrate phosphatase"/>
    <property type="match status" value="1"/>
</dbReference>
<comment type="similarity">
    <text evidence="3 7">Belongs to the inositol monophosphatase superfamily.</text>
</comment>
<dbReference type="InterPro" id="IPR020583">
    <property type="entry name" value="Inositol_monoP_metal-BS"/>
</dbReference>
<evidence type="ECO:0000256" key="5">
    <source>
        <dbReference type="ARBA" id="ARBA00022801"/>
    </source>
</evidence>
<gene>
    <name evidence="8" type="ORF">ACFQDO_01040</name>
</gene>
<organism evidence="8 9">
    <name type="scientific">Angustibacter luteus</name>
    <dbReference type="NCBI Taxonomy" id="658456"/>
    <lineage>
        <taxon>Bacteria</taxon>
        <taxon>Bacillati</taxon>
        <taxon>Actinomycetota</taxon>
        <taxon>Actinomycetes</taxon>
        <taxon>Kineosporiales</taxon>
        <taxon>Kineosporiaceae</taxon>
    </lineage>
</organism>
<dbReference type="Proteomes" id="UP001596189">
    <property type="component" value="Unassembled WGS sequence"/>
</dbReference>
<name>A0ABW1J900_9ACTN</name>
<sequence length="281" mass="29149">MNAPATRDPAELLALLALAESAAREAGVLIRDERPADLGVALTKSSPTDVVTVMDQRSEQLLRRLLLEARPDDSLLGEEGDDVVGTSGITWVVDPIDGTVNYLYGIPAYAVSIAAVTGDPRDPAGHQVLAGCVHNPAAGETYTATLGGGAHLDGRRLQVNDVDDLGQVLLATGFGYDSGRRRKQAQVIAALLPQVRDIRRIGSGALDLCQVACGRVDAYLERGLQPWDVAAGGLVAREAGALVTGLGNAPAGESLVLAAGPVVHAALQHLVGPLRPDTDAV</sequence>
<dbReference type="InterPro" id="IPR020550">
    <property type="entry name" value="Inositol_monophosphatase_CS"/>
</dbReference>
<evidence type="ECO:0000313" key="8">
    <source>
        <dbReference type="EMBL" id="MFC6005702.1"/>
    </source>
</evidence>
<dbReference type="RefSeq" id="WP_345716580.1">
    <property type="nucleotide sequence ID" value="NZ_BAABFP010000005.1"/>
</dbReference>
<protein>
    <recommendedName>
        <fullName evidence="7">Inositol-1-monophosphatase</fullName>
        <ecNumber evidence="7">3.1.3.25</ecNumber>
    </recommendedName>
</protein>
<dbReference type="EMBL" id="JBHSRD010000002">
    <property type="protein sequence ID" value="MFC6005702.1"/>
    <property type="molecule type" value="Genomic_DNA"/>
</dbReference>
<evidence type="ECO:0000256" key="1">
    <source>
        <dbReference type="ARBA" id="ARBA00001033"/>
    </source>
</evidence>
<keyword evidence="5 7" id="KW-0378">Hydrolase</keyword>
<dbReference type="Gene3D" id="3.30.540.10">
    <property type="entry name" value="Fructose-1,6-Bisphosphatase, subunit A, domain 1"/>
    <property type="match status" value="1"/>
</dbReference>
<comment type="cofactor">
    <cofactor evidence="2 7">
        <name>Mg(2+)</name>
        <dbReference type="ChEBI" id="CHEBI:18420"/>
    </cofactor>
</comment>
<dbReference type="GO" id="GO:0016787">
    <property type="term" value="F:hydrolase activity"/>
    <property type="evidence" value="ECO:0007669"/>
    <property type="project" value="UniProtKB-KW"/>
</dbReference>
<evidence type="ECO:0000256" key="6">
    <source>
        <dbReference type="ARBA" id="ARBA00022842"/>
    </source>
</evidence>
<dbReference type="CDD" id="cd01639">
    <property type="entry name" value="IMPase"/>
    <property type="match status" value="1"/>
</dbReference>
<keyword evidence="4 7" id="KW-0479">Metal-binding</keyword>
<dbReference type="PRINTS" id="PR00377">
    <property type="entry name" value="IMPHPHTASES"/>
</dbReference>
<accession>A0ABW1J900</accession>
<comment type="catalytic activity">
    <reaction evidence="1 7">
        <text>a myo-inositol phosphate + H2O = myo-inositol + phosphate</text>
        <dbReference type="Rhea" id="RHEA:24056"/>
        <dbReference type="ChEBI" id="CHEBI:15377"/>
        <dbReference type="ChEBI" id="CHEBI:17268"/>
        <dbReference type="ChEBI" id="CHEBI:43474"/>
        <dbReference type="ChEBI" id="CHEBI:84139"/>
        <dbReference type="EC" id="3.1.3.25"/>
    </reaction>
</comment>
<reference evidence="9" key="1">
    <citation type="journal article" date="2019" name="Int. J. Syst. Evol. Microbiol.">
        <title>The Global Catalogue of Microorganisms (GCM) 10K type strain sequencing project: providing services to taxonomists for standard genome sequencing and annotation.</title>
        <authorList>
            <consortium name="The Broad Institute Genomics Platform"/>
            <consortium name="The Broad Institute Genome Sequencing Center for Infectious Disease"/>
            <person name="Wu L."/>
            <person name="Ma J."/>
        </authorList>
    </citation>
    <scope>NUCLEOTIDE SEQUENCE [LARGE SCALE GENOMIC DNA]</scope>
    <source>
        <strain evidence="9">KACC 14249</strain>
    </source>
</reference>
<dbReference type="PANTHER" id="PTHR20854:SF4">
    <property type="entry name" value="INOSITOL-1-MONOPHOSPHATASE-RELATED"/>
    <property type="match status" value="1"/>
</dbReference>
<proteinExistence type="inferred from homology"/>
<dbReference type="PROSITE" id="PS00630">
    <property type="entry name" value="IMP_2"/>
    <property type="match status" value="1"/>
</dbReference>
<evidence type="ECO:0000256" key="2">
    <source>
        <dbReference type="ARBA" id="ARBA00001946"/>
    </source>
</evidence>
<dbReference type="Gene3D" id="3.40.190.80">
    <property type="match status" value="1"/>
</dbReference>
<dbReference type="Pfam" id="PF00459">
    <property type="entry name" value="Inositol_P"/>
    <property type="match status" value="1"/>
</dbReference>
<keyword evidence="9" id="KW-1185">Reference proteome</keyword>
<evidence type="ECO:0000256" key="4">
    <source>
        <dbReference type="ARBA" id="ARBA00022723"/>
    </source>
</evidence>
<dbReference type="InterPro" id="IPR000760">
    <property type="entry name" value="Inositol_monophosphatase-like"/>
</dbReference>
<keyword evidence="6 7" id="KW-0460">Magnesium</keyword>
<dbReference type="EC" id="3.1.3.25" evidence="7"/>
<comment type="caution">
    <text evidence="8">The sequence shown here is derived from an EMBL/GenBank/DDBJ whole genome shotgun (WGS) entry which is preliminary data.</text>
</comment>
<evidence type="ECO:0000256" key="3">
    <source>
        <dbReference type="ARBA" id="ARBA00009759"/>
    </source>
</evidence>
<evidence type="ECO:0000313" key="9">
    <source>
        <dbReference type="Proteomes" id="UP001596189"/>
    </source>
</evidence>
<dbReference type="InterPro" id="IPR033942">
    <property type="entry name" value="IMPase"/>
</dbReference>
<dbReference type="PANTHER" id="PTHR20854">
    <property type="entry name" value="INOSITOL MONOPHOSPHATASE"/>
    <property type="match status" value="1"/>
</dbReference>
<evidence type="ECO:0000256" key="7">
    <source>
        <dbReference type="RuleBase" id="RU364068"/>
    </source>
</evidence>